<dbReference type="GO" id="GO:0003935">
    <property type="term" value="F:GTP cyclohydrolase II activity"/>
    <property type="evidence" value="ECO:0007669"/>
    <property type="project" value="UniProtKB-EC"/>
</dbReference>
<keyword evidence="15 17" id="KW-0511">Multifunctional enzyme</keyword>
<dbReference type="InterPro" id="IPR000422">
    <property type="entry name" value="DHBP_synthase_RibB"/>
</dbReference>
<dbReference type="InterPro" id="IPR036144">
    <property type="entry name" value="RibA-like_sf"/>
</dbReference>
<keyword evidence="13 17" id="KW-0464">Manganese</keyword>
<evidence type="ECO:0000256" key="16">
    <source>
        <dbReference type="ARBA" id="ARBA00049295"/>
    </source>
</evidence>
<keyword evidence="8 17" id="KW-0547">Nucleotide-binding</keyword>
<dbReference type="Pfam" id="PF00925">
    <property type="entry name" value="GTP_cyclohydro2"/>
    <property type="match status" value="1"/>
</dbReference>
<keyword evidence="14 17" id="KW-0456">Lyase</keyword>
<dbReference type="NCBIfam" id="NF001591">
    <property type="entry name" value="PRK00393.1"/>
    <property type="match status" value="1"/>
</dbReference>
<comment type="similarity">
    <text evidence="5 17">In the N-terminal section; belongs to the DHBP synthase family.</text>
</comment>
<keyword evidence="20" id="KW-1185">Reference proteome</keyword>
<evidence type="ECO:0000256" key="14">
    <source>
        <dbReference type="ARBA" id="ARBA00023239"/>
    </source>
</evidence>
<feature type="binding site" evidence="17">
    <location>
        <position position="278"/>
    </location>
    <ligand>
        <name>Zn(2+)</name>
        <dbReference type="ChEBI" id="CHEBI:29105"/>
        <note>catalytic</note>
    </ligand>
</feature>
<feature type="binding site" evidence="17">
    <location>
        <position position="280"/>
    </location>
    <ligand>
        <name>Zn(2+)</name>
        <dbReference type="ChEBI" id="CHEBI:29105"/>
        <note>catalytic</note>
    </ligand>
</feature>
<dbReference type="InterPro" id="IPR000926">
    <property type="entry name" value="RibA"/>
</dbReference>
<dbReference type="Pfam" id="PF00926">
    <property type="entry name" value="DHBP_synthase"/>
    <property type="match status" value="1"/>
</dbReference>
<evidence type="ECO:0000256" key="11">
    <source>
        <dbReference type="ARBA" id="ARBA00022842"/>
    </source>
</evidence>
<comment type="catalytic activity">
    <reaction evidence="1 17">
        <text>D-ribulose 5-phosphate = (2S)-2-hydroxy-3-oxobutyl phosphate + formate + H(+)</text>
        <dbReference type="Rhea" id="RHEA:18457"/>
        <dbReference type="ChEBI" id="CHEBI:15378"/>
        <dbReference type="ChEBI" id="CHEBI:15740"/>
        <dbReference type="ChEBI" id="CHEBI:58121"/>
        <dbReference type="ChEBI" id="CHEBI:58830"/>
        <dbReference type="EC" id="4.1.99.12"/>
    </reaction>
</comment>
<feature type="binding site" evidence="17">
    <location>
        <position position="363"/>
    </location>
    <ligand>
        <name>GTP</name>
        <dbReference type="ChEBI" id="CHEBI:37565"/>
    </ligand>
</feature>
<dbReference type="NCBIfam" id="NF006803">
    <property type="entry name" value="PRK09311.1"/>
    <property type="match status" value="1"/>
</dbReference>
<evidence type="ECO:0000256" key="4">
    <source>
        <dbReference type="ARBA" id="ARBA00004904"/>
    </source>
</evidence>
<dbReference type="GO" id="GO:0008686">
    <property type="term" value="F:3,4-dihydroxy-2-butanone-4-phosphate synthase activity"/>
    <property type="evidence" value="ECO:0007669"/>
    <property type="project" value="UniProtKB-EC"/>
</dbReference>
<feature type="binding site" evidence="17">
    <location>
        <begin position="34"/>
        <end position="35"/>
    </location>
    <ligand>
        <name>D-ribulose 5-phosphate</name>
        <dbReference type="ChEBI" id="CHEBI:58121"/>
    </ligand>
</feature>
<keyword evidence="6 17" id="KW-0686">Riboflavin biosynthesis</keyword>
<dbReference type="EMBL" id="CP070619">
    <property type="protein sequence ID" value="QSE92752.1"/>
    <property type="molecule type" value="Genomic_DNA"/>
</dbReference>
<comment type="function">
    <text evidence="17">Catalyzes the conversion of GTP to 2,5-diamino-6-ribosylamino-4(3H)-pyrimidinone 5'-phosphate (DARP), formate and pyrophosphate.</text>
</comment>
<feature type="binding site" evidence="17">
    <location>
        <position position="267"/>
    </location>
    <ligand>
        <name>Zn(2+)</name>
        <dbReference type="ChEBI" id="CHEBI:29105"/>
        <note>catalytic</note>
    </ligand>
</feature>
<evidence type="ECO:0000256" key="5">
    <source>
        <dbReference type="ARBA" id="ARBA00005520"/>
    </source>
</evidence>
<keyword evidence="9 17" id="KW-0378">Hydrolase</keyword>
<dbReference type="InterPro" id="IPR017945">
    <property type="entry name" value="DHBP_synth_RibB-like_a/b_dom"/>
</dbReference>
<dbReference type="RefSeq" id="WP_206009203.1">
    <property type="nucleotide sequence ID" value="NZ_CP070619.1"/>
</dbReference>
<feature type="binding site" evidence="17">
    <location>
        <position position="35"/>
    </location>
    <ligand>
        <name>Mg(2+)</name>
        <dbReference type="ChEBI" id="CHEBI:18420"/>
        <label>1</label>
    </ligand>
</feature>
<dbReference type="CDD" id="cd00641">
    <property type="entry name" value="GTP_cyclohydro2"/>
    <property type="match status" value="1"/>
</dbReference>
<feature type="binding site" evidence="17">
    <location>
        <position position="35"/>
    </location>
    <ligand>
        <name>Mg(2+)</name>
        <dbReference type="ChEBI" id="CHEBI:18420"/>
        <label>2</label>
    </ligand>
</feature>
<evidence type="ECO:0000313" key="19">
    <source>
        <dbReference type="EMBL" id="QSE92752.1"/>
    </source>
</evidence>
<dbReference type="PANTHER" id="PTHR21327:SF18">
    <property type="entry name" value="3,4-DIHYDROXY-2-BUTANONE 4-PHOSPHATE SYNTHASE"/>
    <property type="match status" value="1"/>
</dbReference>
<evidence type="ECO:0000256" key="2">
    <source>
        <dbReference type="ARBA" id="ARBA00002284"/>
    </source>
</evidence>
<feature type="active site" description="Nucleophile; for GTP cyclohydrolase activity" evidence="17">
    <location>
        <position position="342"/>
    </location>
</feature>
<evidence type="ECO:0000313" key="20">
    <source>
        <dbReference type="Proteomes" id="UP000662986"/>
    </source>
</evidence>
<dbReference type="Gene3D" id="3.40.50.10990">
    <property type="entry name" value="GTP cyclohydrolase II"/>
    <property type="match status" value="1"/>
</dbReference>
<feature type="domain" description="GTP cyclohydrolase II" evidence="18">
    <location>
        <begin position="217"/>
        <end position="384"/>
    </location>
</feature>
<feature type="binding site" evidence="17">
    <location>
        <position position="149"/>
    </location>
    <ligand>
        <name>Mg(2+)</name>
        <dbReference type="ChEBI" id="CHEBI:18420"/>
        <label>2</label>
    </ligand>
</feature>
<evidence type="ECO:0000259" key="18">
    <source>
        <dbReference type="Pfam" id="PF00925"/>
    </source>
</evidence>
<proteinExistence type="inferred from homology"/>
<evidence type="ECO:0000256" key="7">
    <source>
        <dbReference type="ARBA" id="ARBA00022723"/>
    </source>
</evidence>
<feature type="binding site" evidence="17">
    <location>
        <begin position="146"/>
        <end position="150"/>
    </location>
    <ligand>
        <name>D-ribulose 5-phosphate</name>
        <dbReference type="ChEBI" id="CHEBI:58121"/>
    </ligand>
</feature>
<gene>
    <name evidence="17" type="primary">ribBA</name>
    <name evidence="19" type="ORF">JWS13_31195</name>
</gene>
<feature type="binding site" evidence="17">
    <location>
        <position position="283"/>
    </location>
    <ligand>
        <name>GTP</name>
        <dbReference type="ChEBI" id="CHEBI:37565"/>
    </ligand>
</feature>
<evidence type="ECO:0000256" key="15">
    <source>
        <dbReference type="ARBA" id="ARBA00023268"/>
    </source>
</evidence>
<evidence type="ECO:0000256" key="3">
    <source>
        <dbReference type="ARBA" id="ARBA00004853"/>
    </source>
</evidence>
<feature type="binding site" evidence="17">
    <location>
        <begin position="262"/>
        <end position="266"/>
    </location>
    <ligand>
        <name>GTP</name>
        <dbReference type="ChEBI" id="CHEBI:37565"/>
    </ligand>
</feature>
<evidence type="ECO:0000256" key="1">
    <source>
        <dbReference type="ARBA" id="ARBA00000141"/>
    </source>
</evidence>
<dbReference type="PANTHER" id="PTHR21327">
    <property type="entry name" value="GTP CYCLOHYDROLASE II-RELATED"/>
    <property type="match status" value="1"/>
</dbReference>
<feature type="active site" description="Proton acceptor; for GTP cyclohydrolase activity" evidence="17">
    <location>
        <position position="340"/>
    </location>
</feature>
<comment type="cofactor">
    <cofactor evidence="17">
        <name>Mg(2+)</name>
        <dbReference type="ChEBI" id="CHEBI:18420"/>
    </cofactor>
    <cofactor evidence="17">
        <name>Mn(2+)</name>
        <dbReference type="ChEBI" id="CHEBI:29035"/>
    </cofactor>
    <text evidence="17">Binds 2 divalent metal cations per subunit. Magnesium or manganese.</text>
</comment>
<dbReference type="EC" id="4.1.99.12" evidence="17"/>
<comment type="pathway">
    <text evidence="4 17">Cofactor biosynthesis; riboflavin biosynthesis; 2-hydroxy-3-oxobutyl phosphate from D-ribulose 5-phosphate: step 1/1.</text>
</comment>
<dbReference type="PIRSF" id="PIRSF001259">
    <property type="entry name" value="RibA"/>
    <property type="match status" value="1"/>
</dbReference>
<dbReference type="HAMAP" id="MF_01283">
    <property type="entry name" value="RibBA"/>
    <property type="match status" value="1"/>
</dbReference>
<evidence type="ECO:0000256" key="10">
    <source>
        <dbReference type="ARBA" id="ARBA00022833"/>
    </source>
</evidence>
<feature type="region of interest" description="GTP cyclohydrolase II" evidence="17">
    <location>
        <begin position="208"/>
        <end position="416"/>
    </location>
</feature>
<feature type="binding site" evidence="17">
    <location>
        <position position="39"/>
    </location>
    <ligand>
        <name>D-ribulose 5-phosphate</name>
        <dbReference type="ChEBI" id="CHEBI:58121"/>
    </ligand>
</feature>
<feature type="site" description="Essential for DHBP synthase activity" evidence="17">
    <location>
        <position position="132"/>
    </location>
</feature>
<dbReference type="EC" id="3.5.4.25" evidence="17"/>
<sequence length="416" mass="44812">MPQKEITVTTSTIETALTDLRAGRLVVVVDDPSRENEGDLIGCAAAITADQVAFMVHHSTGILCAPMSAARADKLDLPQMVGDNTDCHHTAFTITVDHVDTTTGVSAADRARTLRALADPDCHTSDLRRPGHVFPLVARAGGVLERAGHTEAAVDLLTLAGLPTVGVIAEIVEESGAMRAGQSLENFVDEHQLTKITITDLVRYRRERAPSVIATGSAELPTEFGHFRAHAYRATDDDTEHLALTVGDLTAYTSNPAGVLVRVHSECLTGDLAGSLRCDCGVQFRESMRRIAAEGVGVLVYLRGHEGRGIGLGHKLRAYTLQENGADTVEANEALGLPVDSRDYRVGAEILVDLGVRRMRLITNNPEKYTGLDGYGLEIAERVQLPVHTTPENVAYLRTKRDRMGHLLDIPPAVGN</sequence>
<comment type="catalytic activity">
    <reaction evidence="16 17">
        <text>GTP + 4 H2O = 2,5-diamino-6-hydroxy-4-(5-phosphoribosylamino)-pyrimidine + formate + 2 phosphate + 3 H(+)</text>
        <dbReference type="Rhea" id="RHEA:23704"/>
        <dbReference type="ChEBI" id="CHEBI:15377"/>
        <dbReference type="ChEBI" id="CHEBI:15378"/>
        <dbReference type="ChEBI" id="CHEBI:15740"/>
        <dbReference type="ChEBI" id="CHEBI:37565"/>
        <dbReference type="ChEBI" id="CHEBI:43474"/>
        <dbReference type="ChEBI" id="CHEBI:58614"/>
        <dbReference type="EC" id="3.5.4.25"/>
    </reaction>
</comment>
<dbReference type="HAMAP" id="MF_00179">
    <property type="entry name" value="RibA"/>
    <property type="match status" value="1"/>
</dbReference>
<evidence type="ECO:0000256" key="12">
    <source>
        <dbReference type="ARBA" id="ARBA00023134"/>
    </source>
</evidence>
<feature type="binding site" evidence="17">
    <location>
        <begin position="306"/>
        <end position="308"/>
    </location>
    <ligand>
        <name>GTP</name>
        <dbReference type="ChEBI" id="CHEBI:37565"/>
    </ligand>
</feature>
<accession>A0A974W8R9</accession>
<comment type="similarity">
    <text evidence="17">In the C-terminal section; belongs to the GTP cyclohydrolase II family.</text>
</comment>
<dbReference type="SUPFAM" id="SSF55821">
    <property type="entry name" value="YrdC/RibB"/>
    <property type="match status" value="1"/>
</dbReference>
<comment type="function">
    <text evidence="2 17">Catalyzes the conversion of D-ribulose 5-phosphate to formate and 3,4-dihydroxy-2-butanone 4-phosphate.</text>
</comment>
<organism evidence="19 20">
    <name type="scientific">Rhodococcus pseudokoreensis</name>
    <dbReference type="NCBI Taxonomy" id="2811421"/>
    <lineage>
        <taxon>Bacteria</taxon>
        <taxon>Bacillati</taxon>
        <taxon>Actinomycetota</taxon>
        <taxon>Actinomycetes</taxon>
        <taxon>Mycobacteriales</taxon>
        <taxon>Nocardiaceae</taxon>
        <taxon>Rhodococcus</taxon>
    </lineage>
</organism>
<evidence type="ECO:0000256" key="9">
    <source>
        <dbReference type="ARBA" id="ARBA00022801"/>
    </source>
</evidence>
<dbReference type="NCBIfam" id="TIGR00506">
    <property type="entry name" value="ribB"/>
    <property type="match status" value="1"/>
</dbReference>
<evidence type="ECO:0000256" key="13">
    <source>
        <dbReference type="ARBA" id="ARBA00023211"/>
    </source>
</evidence>
<protein>
    <recommendedName>
        <fullName evidence="17">Riboflavin biosynthesis protein RibBA</fullName>
    </recommendedName>
    <domain>
        <recommendedName>
            <fullName evidence="17">3,4-dihydroxy-2-butanone 4-phosphate synthase</fullName>
            <shortName evidence="17">DHBP synthase</shortName>
            <ecNumber evidence="17">4.1.99.12</ecNumber>
        </recommendedName>
    </domain>
    <domain>
        <recommendedName>
            <fullName evidence="17">GTP cyclohydrolase-2</fullName>
            <ecNumber evidence="17">3.5.4.25</ecNumber>
        </recommendedName>
        <alternativeName>
            <fullName evidence="17">GTP cyclohydrolase II</fullName>
        </alternativeName>
    </domain>
</protein>
<feature type="site" description="Essential for DHBP synthase activity" evidence="17">
    <location>
        <position position="170"/>
    </location>
</feature>
<comment type="pathway">
    <text evidence="3 17">Cofactor biosynthesis; riboflavin biosynthesis; 5-amino-6-(D-ribitylamino)uracil from GTP: step 1/4.</text>
</comment>
<evidence type="ECO:0000256" key="17">
    <source>
        <dbReference type="HAMAP-Rule" id="MF_01283"/>
    </source>
</evidence>
<reference evidence="19 20" key="2">
    <citation type="journal article" date="2022" name="Arch. Microbiol.">
        <title>Rhodococcus pseudokoreensis sp. nov. isolated from the rhizosphere of young M26 apple rootstocks.</title>
        <authorList>
            <person name="Kampfer P."/>
            <person name="Glaeser S.P."/>
            <person name="Blom J."/>
            <person name="Wolf J."/>
            <person name="Benning S."/>
            <person name="Schloter M."/>
            <person name="Neumann-Schaal M."/>
        </authorList>
    </citation>
    <scope>NUCLEOTIDE SEQUENCE [LARGE SCALE GENOMIC DNA]</scope>
    <source>
        <strain evidence="19 20">R79</strain>
    </source>
</reference>
<dbReference type="InterPro" id="IPR032677">
    <property type="entry name" value="GTP_cyclohydro_II"/>
</dbReference>
<feature type="region of interest" description="DHBP synthase" evidence="17">
    <location>
        <begin position="1"/>
        <end position="207"/>
    </location>
</feature>
<feature type="binding site" evidence="17">
    <location>
        <position position="328"/>
    </location>
    <ligand>
        <name>GTP</name>
        <dbReference type="ChEBI" id="CHEBI:37565"/>
    </ligand>
</feature>
<dbReference type="Proteomes" id="UP000662986">
    <property type="component" value="Chromosome"/>
</dbReference>
<keyword evidence="7 17" id="KW-0479">Metal-binding</keyword>
<dbReference type="SUPFAM" id="SSF142695">
    <property type="entry name" value="RibA-like"/>
    <property type="match status" value="1"/>
</dbReference>
<name>A0A974W8R9_9NOCA</name>
<comment type="cofactor">
    <cofactor evidence="17">
        <name>Zn(2+)</name>
        <dbReference type="ChEBI" id="CHEBI:29105"/>
    </cofactor>
    <text evidence="17">Binds 1 zinc ion per subunit.</text>
</comment>
<keyword evidence="12 17" id="KW-0342">GTP-binding</keyword>
<evidence type="ECO:0000256" key="8">
    <source>
        <dbReference type="ARBA" id="ARBA00022741"/>
    </source>
</evidence>
<keyword evidence="11 17" id="KW-0460">Magnesium</keyword>
<feature type="binding site" evidence="17">
    <location>
        <position position="170"/>
    </location>
    <ligand>
        <name>D-ribulose 5-phosphate</name>
        <dbReference type="ChEBI" id="CHEBI:58121"/>
    </ligand>
</feature>
<evidence type="ECO:0000256" key="6">
    <source>
        <dbReference type="ARBA" id="ARBA00022619"/>
    </source>
</evidence>
<keyword evidence="10 17" id="KW-0862">Zinc</keyword>
<reference evidence="19 20" key="1">
    <citation type="journal article" date="2021" name="Microbiol. Resour. Announc.">
        <title>Complete Genome Sequences of Two Rhodococcus sp. Strains with Large and Linear Chromosomes, Isolated from Apple Rhizosphere.</title>
        <authorList>
            <person name="Benning S."/>
            <person name="Brugnone N."/>
            <person name="Siani R."/>
            <person name="Kublik S."/>
            <person name="Schloter M."/>
            <person name="Rad V."/>
        </authorList>
    </citation>
    <scope>NUCLEOTIDE SEQUENCE [LARGE SCALE GENOMIC DNA]</scope>
    <source>
        <strain evidence="19 20">R79</strain>
    </source>
</reference>
<dbReference type="NCBIfam" id="TIGR00505">
    <property type="entry name" value="ribA"/>
    <property type="match status" value="1"/>
</dbReference>
<dbReference type="Gene3D" id="3.90.870.10">
    <property type="entry name" value="DHBP synthase"/>
    <property type="match status" value="1"/>
</dbReference>
<feature type="binding site" evidence="17">
    <location>
        <position position="368"/>
    </location>
    <ligand>
        <name>GTP</name>
        <dbReference type="ChEBI" id="CHEBI:37565"/>
    </ligand>
</feature>
<dbReference type="InterPro" id="IPR016299">
    <property type="entry name" value="Riboflavin_synth_RibBA"/>
</dbReference>